<dbReference type="Ensembl" id="ENSAMXT00005051688.1">
    <property type="protein sequence ID" value="ENSAMXP00005047616.1"/>
    <property type="gene ID" value="ENSAMXG00005021831.1"/>
</dbReference>
<accession>A0A8B9L8I4</accession>
<reference evidence="5" key="2">
    <citation type="submission" date="2025-05" db="UniProtKB">
        <authorList>
            <consortium name="Ensembl"/>
        </authorList>
    </citation>
    <scope>IDENTIFICATION</scope>
</reference>
<gene>
    <name evidence="4" type="ORF">AMEX_G7123</name>
</gene>
<dbReference type="Proteomes" id="UP000752171">
    <property type="component" value="Unassembled WGS sequence"/>
</dbReference>
<dbReference type="InterPro" id="IPR052270">
    <property type="entry name" value="CACF_protein"/>
</dbReference>
<evidence type="ECO:0000313" key="6">
    <source>
        <dbReference type="Proteomes" id="UP000694621"/>
    </source>
</evidence>
<evidence type="ECO:0000256" key="2">
    <source>
        <dbReference type="SAM" id="MobiDB-lite"/>
    </source>
</evidence>
<evidence type="ECO:0000256" key="1">
    <source>
        <dbReference type="SAM" id="Coils"/>
    </source>
</evidence>
<feature type="compositionally biased region" description="Polar residues" evidence="2">
    <location>
        <begin position="1046"/>
        <end position="1056"/>
    </location>
</feature>
<name>A0A8B9L8I4_ASTMX</name>
<dbReference type="PANTHER" id="PTHR22028">
    <property type="entry name" value="SFI1 SPINDLE BODY DOMAIN-CONTAINING PROTEIN-RELATED"/>
    <property type="match status" value="1"/>
</dbReference>
<feature type="region of interest" description="Disordered" evidence="2">
    <location>
        <begin position="1035"/>
        <end position="1094"/>
    </location>
</feature>
<dbReference type="Proteomes" id="UP000694621">
    <property type="component" value="Unplaced"/>
</dbReference>
<dbReference type="EMBL" id="JAICCE010000005">
    <property type="protein sequence ID" value="KAG9277135.1"/>
    <property type="molecule type" value="Genomic_DNA"/>
</dbReference>
<feature type="coiled-coil region" evidence="1">
    <location>
        <begin position="1139"/>
        <end position="1209"/>
    </location>
</feature>
<evidence type="ECO:0000313" key="7">
    <source>
        <dbReference type="Proteomes" id="UP000752171"/>
    </source>
</evidence>
<dbReference type="OrthoDB" id="195843at2759"/>
<organism evidence="5 6">
    <name type="scientific">Astyanax mexicanus</name>
    <name type="common">Blind cave fish</name>
    <name type="synonym">Astyanax fasciatus mexicanus</name>
    <dbReference type="NCBI Taxonomy" id="7994"/>
    <lineage>
        <taxon>Eukaryota</taxon>
        <taxon>Metazoa</taxon>
        <taxon>Chordata</taxon>
        <taxon>Craniata</taxon>
        <taxon>Vertebrata</taxon>
        <taxon>Euteleostomi</taxon>
        <taxon>Actinopterygii</taxon>
        <taxon>Neopterygii</taxon>
        <taxon>Teleostei</taxon>
        <taxon>Ostariophysi</taxon>
        <taxon>Characiformes</taxon>
        <taxon>Characoidei</taxon>
        <taxon>Acestrorhamphidae</taxon>
        <taxon>Acestrorhamphinae</taxon>
        <taxon>Astyanax</taxon>
    </lineage>
</organism>
<proteinExistence type="predicted"/>
<keyword evidence="1" id="KW-0175">Coiled coil</keyword>
<dbReference type="AlphaFoldDB" id="A0A8B9L8I4"/>
<evidence type="ECO:0000259" key="3">
    <source>
        <dbReference type="Pfam" id="PF08457"/>
    </source>
</evidence>
<dbReference type="PANTHER" id="PTHR22028:SF4">
    <property type="entry name" value="PROTEIN SFI1 HOMOLOG"/>
    <property type="match status" value="1"/>
</dbReference>
<dbReference type="Pfam" id="PF08457">
    <property type="entry name" value="Sfi1"/>
    <property type="match status" value="1"/>
</dbReference>
<reference evidence="4 7" key="1">
    <citation type="submission" date="2021-07" db="EMBL/GenBank/DDBJ databases">
        <authorList>
            <person name="Imarazene B."/>
            <person name="Zahm M."/>
            <person name="Klopp C."/>
            <person name="Cabau C."/>
            <person name="Beille S."/>
            <person name="Jouanno E."/>
            <person name="Castinel A."/>
            <person name="Lluch J."/>
            <person name="Gil L."/>
            <person name="Kuchtly C."/>
            <person name="Lopez Roques C."/>
            <person name="Donnadieu C."/>
            <person name="Parrinello H."/>
            <person name="Journot L."/>
            <person name="Du K."/>
            <person name="Schartl M."/>
            <person name="Retaux S."/>
            <person name="Guiguen Y."/>
        </authorList>
    </citation>
    <scope>NUCLEOTIDE SEQUENCE [LARGE SCALE GENOMIC DNA]</scope>
    <source>
        <strain evidence="4">Pach_M1</strain>
        <tissue evidence="4">Testis</tissue>
    </source>
</reference>
<dbReference type="InterPro" id="IPR013665">
    <property type="entry name" value="Sfi1_dom"/>
</dbReference>
<protein>
    <recommendedName>
        <fullName evidence="3">Sfi1 spindle body domain-containing protein</fullName>
    </recommendedName>
</protein>
<dbReference type="GO" id="GO:0019902">
    <property type="term" value="F:phosphatase binding"/>
    <property type="evidence" value="ECO:0007669"/>
    <property type="project" value="TreeGrafter"/>
</dbReference>
<feature type="domain" description="Sfi1 spindle body" evidence="3">
    <location>
        <begin position="555"/>
        <end position="809"/>
    </location>
</feature>
<evidence type="ECO:0000313" key="5">
    <source>
        <dbReference type="Ensembl" id="ENSAMXP00005047616.1"/>
    </source>
</evidence>
<evidence type="ECO:0000313" key="4">
    <source>
        <dbReference type="EMBL" id="KAG9277135.1"/>
    </source>
</evidence>
<sequence>MRNLHKALSCSCTVVVGQGIMHTTGQQSGKPGSFGKKQRQHTSIRKITYRVGYTWNRGGRLKELRIRHLARKFLRLWIQKTFGRVTTSQARSYYRKVILKKVLRAWKDEWWYARKEWTLTIRADCHYNYVQYSKVYQAWREYVSDQSEEKRRLQIATIFMERRRLRAVWDGWELYVEMRRLKRRMHETAIKHQRLATVRRVWTVWQVAVQQRYAQYHQEDLAMQHWATNLQSRSWQRWKRRCSEACRLREEESRAHLHYSQRLQKCVLHSWITHTEHRQAKNQTKAISGNLWCRSVIRRHWVVWRRALMCRQAERDRGQIADSLAQRITQRWAFSCWRDYIQLCSEKADKKQTALQHQQLRLQHVGLKGLALNVTQCKTHRINKNISAQHHQHTMMRKYWKFWQERLEMIEERSFQPQMTQALNYHRFSVLKIYLQRWRQRCKEHKRMKELQLRADSCFAKRVLPQSMASWIEFTEQRTDHRKRRERAELFHQHQVYSWAFYTWWGRCVDQRDQRLAERTAVLHAEQVCVSHAWSKWLCRVLQQREDRLKQAQAQTLHTHTVLRKTLHQWRQNVKAIQNSQRQFVQAKVYHDQRCMQGALNCWREYVAHRRQRTQRLALIDEHYERRLLRNTLQSWKQHYVQTQQINQCVNIRYQQHQQDLARRVLSIWRRNVHLAVDEREKERRANCHYQHCLLSKVLSAWHQRTTHIIAHHHQQEEALREAQLHMDKVRMLAVLRRWKQRQVVVREERLSLEKACRHHSSVLLRQCLTAWIISNFKHKSYQVMKNRSRELHRLKVCRHFFICWKAQLQSRRREAELTVMALWHWSLNLQAKVLCVWRHWVAERQRKQRRLAVAAQVYRDELMREGVTHILTYTAHMNAFSSNMALHSHEQNSRKVQAVVRRCAFRWKQRALCKPSAREMANKEDKPLKKSVSFCLPEEHSQENTCDLTSPQDHRPVHYQRADQRAGESIMNKLLQVRASRLQPRRADDLLHSPVKEVMPLRRPRSIPSAPSTQLQPPVSLPYIPPQLPVLTVKPPVPDLRPRSAGNTTMLSSNERQGELLPPSSFTASKTQIRENPAQNKMESTSPRHKDPTLLTPLDFIPHKLPGQSMCERLLVHDDKEDDEDEMSVIIQKTSDPAEALTKELLDIRLDLQRYQQDRNQLQTWRKLQKVMRNWLQTTGSEEETEERESIIEELNELESRISALSVKLTEQKPTMICHAARVNSIESQLLE</sequence>